<dbReference type="AlphaFoldDB" id="A0A015LLG9"/>
<dbReference type="Proteomes" id="UP000022910">
    <property type="component" value="Unassembled WGS sequence"/>
</dbReference>
<protein>
    <recommendedName>
        <fullName evidence="1">DUF8211 domain-containing protein</fullName>
    </recommendedName>
</protein>
<evidence type="ECO:0000313" key="3">
    <source>
        <dbReference type="Proteomes" id="UP000022910"/>
    </source>
</evidence>
<organism evidence="2 3">
    <name type="scientific">Rhizophagus irregularis (strain DAOM 197198w)</name>
    <name type="common">Glomus intraradices</name>
    <dbReference type="NCBI Taxonomy" id="1432141"/>
    <lineage>
        <taxon>Eukaryota</taxon>
        <taxon>Fungi</taxon>
        <taxon>Fungi incertae sedis</taxon>
        <taxon>Mucoromycota</taxon>
        <taxon>Glomeromycotina</taxon>
        <taxon>Glomeromycetes</taxon>
        <taxon>Glomerales</taxon>
        <taxon>Glomeraceae</taxon>
        <taxon>Rhizophagus</taxon>
    </lineage>
</organism>
<name>A0A015LLG9_RHIIW</name>
<dbReference type="HOGENOM" id="CLU_017869_3_1_1"/>
<evidence type="ECO:0000259" key="1">
    <source>
        <dbReference type="Pfam" id="PF26638"/>
    </source>
</evidence>
<accession>A0A015LLG9</accession>
<sequence length="448" mass="52944">MYPIELILTSECGIPTPFVMSQHRRACVTHQHIFAKTQCFNNIKQNNTQNLDIISTDFDNNKISHANLLYYRWLDGKSKRITSRRLGISYDSNIHARDSLSITQRGNRHMYRKSLSNFKYSLSPNLKTQKQQEIRFKCSCRRVFNKMRLPSNHKAKNQDYLAIARKYHFLFLKSQYVKVPVRHLLYKQAHTIPNADNYPFLVPFFAMDSNHKKQIMTKLSQVPVTSSTPPSDYNLIPDVFIPAKYHDIIPTNPIYVNDRYIAPGSCEWFTYMYNVDESFYPQNDRVARYDRKRKYIPLRPIYRSQAVGNYVPTHIVEKAQMEYKEKLKAVALRKESAFYGTTPKHYYSRVNTIKFLTEASDNFHARIPKYLVKRKENHEYGCSNATLDKHLNKFLKNNRLRTQGAMRFPTHIVAEVSDDTAEFEYRSNKRDNAHNDHHYLPFLDHKMK</sequence>
<reference evidence="2 3" key="1">
    <citation type="submission" date="2014-02" db="EMBL/GenBank/DDBJ databases">
        <title>Single nucleus genome sequencing reveals high similarity among nuclei of an endomycorrhizal fungus.</title>
        <authorList>
            <person name="Lin K."/>
            <person name="Geurts R."/>
            <person name="Zhang Z."/>
            <person name="Limpens E."/>
            <person name="Saunders D.G."/>
            <person name="Mu D."/>
            <person name="Pang E."/>
            <person name="Cao H."/>
            <person name="Cha H."/>
            <person name="Lin T."/>
            <person name="Zhou Q."/>
            <person name="Shang Y."/>
            <person name="Li Y."/>
            <person name="Ivanov S."/>
            <person name="Sharma T."/>
            <person name="Velzen R.V."/>
            <person name="Ruijter N.D."/>
            <person name="Aanen D.K."/>
            <person name="Win J."/>
            <person name="Kamoun S."/>
            <person name="Bisseling T."/>
            <person name="Huang S."/>
        </authorList>
    </citation>
    <scope>NUCLEOTIDE SEQUENCE [LARGE SCALE GENOMIC DNA]</scope>
    <source>
        <strain evidence="3">DAOM197198w</strain>
    </source>
</reference>
<feature type="domain" description="DUF8211" evidence="1">
    <location>
        <begin position="65"/>
        <end position="201"/>
    </location>
</feature>
<gene>
    <name evidence="2" type="ORF">RirG_223750</name>
</gene>
<keyword evidence="3" id="KW-1185">Reference proteome</keyword>
<evidence type="ECO:0000313" key="2">
    <source>
        <dbReference type="EMBL" id="EXX55623.1"/>
    </source>
</evidence>
<comment type="caution">
    <text evidence="2">The sequence shown here is derived from an EMBL/GenBank/DDBJ whole genome shotgun (WGS) entry which is preliminary data.</text>
</comment>
<dbReference type="InterPro" id="IPR058524">
    <property type="entry name" value="DUF8211"/>
</dbReference>
<dbReference type="EMBL" id="JEMT01028078">
    <property type="protein sequence ID" value="EXX55623.1"/>
    <property type="molecule type" value="Genomic_DNA"/>
</dbReference>
<dbReference type="Pfam" id="PF26638">
    <property type="entry name" value="DUF8211"/>
    <property type="match status" value="1"/>
</dbReference>
<proteinExistence type="predicted"/>
<dbReference type="OrthoDB" id="2336404at2759"/>